<evidence type="ECO:0000313" key="2">
    <source>
        <dbReference type="Proteomes" id="UP000595272"/>
    </source>
</evidence>
<proteinExistence type="predicted"/>
<name>A0A7U3WJV1_9CAUD</name>
<reference evidence="1 2" key="1">
    <citation type="submission" date="2020-12" db="EMBL/GenBank/DDBJ databases">
        <title>Complete genome sequence of Stenotrophomonas maltophilia phage Salva.</title>
        <authorList>
            <person name="Jefferson B."/>
            <person name="Yao G."/>
            <person name="Clark J."/>
            <person name="Le T."/>
            <person name="Young R."/>
            <person name="Gonzalez C."/>
            <person name="Liu M."/>
        </authorList>
    </citation>
    <scope>NUCLEOTIDE SEQUENCE [LARGE SCALE GENOMIC DNA]</scope>
</reference>
<keyword evidence="2" id="KW-1185">Reference proteome</keyword>
<gene>
    <name evidence="1" type="ORF">CPT_Salva_020</name>
</gene>
<accession>A0A7U3WJV1</accession>
<organism evidence="1 2">
    <name type="scientific">Stenotrophomonas phage Salva</name>
    <dbReference type="NCBI Taxonomy" id="2801524"/>
    <lineage>
        <taxon>Viruses</taxon>
        <taxon>Duplodnaviria</taxon>
        <taxon>Heunggongvirae</taxon>
        <taxon>Uroviricota</taxon>
        <taxon>Caudoviricetes</taxon>
        <taxon>Beaumontvirinae</taxon>
        <taxon>Salvavirus</taxon>
        <taxon>Salvavirus salva</taxon>
    </lineage>
</organism>
<evidence type="ECO:0000313" key="1">
    <source>
        <dbReference type="EMBL" id="QQM18184.1"/>
    </source>
</evidence>
<dbReference type="Proteomes" id="UP000595272">
    <property type="component" value="Segment"/>
</dbReference>
<protein>
    <submittedName>
        <fullName evidence="1">Uncharacterized protein</fullName>
    </submittedName>
</protein>
<dbReference type="EMBL" id="MW393850">
    <property type="protein sequence ID" value="QQM18184.1"/>
    <property type="molecule type" value="Genomic_DNA"/>
</dbReference>
<sequence length="81" mass="9238">MSDFHICEAGKKPRIHPARYKQLMDGVDELAQYEVRQGWHFCPGASDMLLVRQSAPICTCHSTEEVNAWLDEHVMPLVGQK</sequence>